<keyword evidence="7" id="KW-0443">Lipid metabolism</keyword>
<keyword evidence="2" id="KW-0444">Lipid biosynthesis</keyword>
<dbReference type="PROSITE" id="PS00061">
    <property type="entry name" value="ADH_SHORT"/>
    <property type="match status" value="1"/>
</dbReference>
<evidence type="ECO:0000256" key="5">
    <source>
        <dbReference type="ARBA" id="ARBA00022955"/>
    </source>
</evidence>
<evidence type="ECO:0000256" key="4">
    <source>
        <dbReference type="ARBA" id="ARBA00022857"/>
    </source>
</evidence>
<keyword evidence="3" id="KW-0276">Fatty acid metabolism</keyword>
<dbReference type="PANTHER" id="PTHR43086">
    <property type="entry name" value="VERY-LONG-CHAIN 3-OXOOACYL-COA REDUCTASE"/>
    <property type="match status" value="1"/>
</dbReference>
<dbReference type="SUPFAM" id="SSF51735">
    <property type="entry name" value="NAD(P)-binding Rossmann-fold domains"/>
    <property type="match status" value="1"/>
</dbReference>
<evidence type="ECO:0000256" key="7">
    <source>
        <dbReference type="ARBA" id="ARBA00023098"/>
    </source>
</evidence>
<dbReference type="Gene3D" id="3.40.50.720">
    <property type="entry name" value="NAD(P)-binding Rossmann-like Domain"/>
    <property type="match status" value="1"/>
</dbReference>
<evidence type="ECO:0000256" key="10">
    <source>
        <dbReference type="SAM" id="Phobius"/>
    </source>
</evidence>
<reference evidence="11" key="1">
    <citation type="submission" date="2020-09" db="EMBL/GenBank/DDBJ databases">
        <authorList>
            <person name="Kikuchi T."/>
        </authorList>
    </citation>
    <scope>NUCLEOTIDE SEQUENCE</scope>
    <source>
        <strain evidence="11">SH1</strain>
    </source>
</reference>
<dbReference type="PIRSF" id="PIRSF000126">
    <property type="entry name" value="11-beta-HSD1"/>
    <property type="match status" value="1"/>
</dbReference>
<dbReference type="InterPro" id="IPR036291">
    <property type="entry name" value="NAD(P)-bd_dom_sf"/>
</dbReference>
<feature type="transmembrane region" description="Helical" evidence="10">
    <location>
        <begin position="20"/>
        <end position="43"/>
    </location>
</feature>
<name>A0A811K1B2_9BILA</name>
<dbReference type="FunFam" id="3.40.50.720:FF:000137">
    <property type="entry name" value="Hydroxysteroid (17-beta) dehydrogenase 3"/>
    <property type="match status" value="1"/>
</dbReference>
<dbReference type="OrthoDB" id="5545019at2759"/>
<evidence type="ECO:0000256" key="2">
    <source>
        <dbReference type="ARBA" id="ARBA00022516"/>
    </source>
</evidence>
<protein>
    <recommendedName>
        <fullName evidence="13">Steroid dehydrogenase</fullName>
    </recommendedName>
</protein>
<keyword evidence="8" id="KW-0275">Fatty acid biosynthesis</keyword>
<evidence type="ECO:0000313" key="12">
    <source>
        <dbReference type="Proteomes" id="UP000614601"/>
    </source>
</evidence>
<gene>
    <name evidence="11" type="ORF">BOKJ2_LOCUS2597</name>
</gene>
<keyword evidence="12" id="KW-1185">Reference proteome</keyword>
<dbReference type="EMBL" id="CAJFDH010000002">
    <property type="protein sequence ID" value="CAD5209272.1"/>
    <property type="molecule type" value="Genomic_DNA"/>
</dbReference>
<keyword evidence="6" id="KW-0560">Oxidoreductase</keyword>
<keyword evidence="10" id="KW-0472">Membrane</keyword>
<organism evidence="11 12">
    <name type="scientific">Bursaphelenchus okinawaensis</name>
    <dbReference type="NCBI Taxonomy" id="465554"/>
    <lineage>
        <taxon>Eukaryota</taxon>
        <taxon>Metazoa</taxon>
        <taxon>Ecdysozoa</taxon>
        <taxon>Nematoda</taxon>
        <taxon>Chromadorea</taxon>
        <taxon>Rhabditida</taxon>
        <taxon>Tylenchina</taxon>
        <taxon>Tylenchomorpha</taxon>
        <taxon>Aphelenchoidea</taxon>
        <taxon>Aphelenchoididae</taxon>
        <taxon>Bursaphelenchus</taxon>
    </lineage>
</organism>
<dbReference type="InterPro" id="IPR020904">
    <property type="entry name" value="Sc_DH/Rdtase_CS"/>
</dbReference>
<evidence type="ECO:0000256" key="6">
    <source>
        <dbReference type="ARBA" id="ARBA00023002"/>
    </source>
</evidence>
<keyword evidence="5" id="KW-0752">Steroid biosynthesis</keyword>
<comment type="similarity">
    <text evidence="9">Belongs to the short-chain dehydrogenases/reductases (SDR) family. 17-beta-HSD 3 subfamily.</text>
</comment>
<dbReference type="Proteomes" id="UP000783686">
    <property type="component" value="Unassembled WGS sequence"/>
</dbReference>
<dbReference type="AlphaFoldDB" id="A0A811K1B2"/>
<dbReference type="Pfam" id="PF00106">
    <property type="entry name" value="adh_short"/>
    <property type="match status" value="1"/>
</dbReference>
<dbReference type="Proteomes" id="UP000614601">
    <property type="component" value="Unassembled WGS sequence"/>
</dbReference>
<sequence>MVAIQSSVHDFHLFEQLITAFGYGALAVLLYKLINLFYTVIYVHSIADPLDLKRMAGAKWALVTGSTDGIGKGYALELARRGFKTILVARNPQKLAAVADEIRTETGAEVKTVSFDFTATSLADYEANLFGPIQGLPIGVLVNNVGLSHHFPDEFTEMHGDAERHRDVLNVNTLPVTMLCHRILKQMKARRSGVVVNLSSSICYANAAYWGVYSASKRYVVQLTTILRKEYAKYGVTVQCVSPMMVSTKMSRVRKPSLFVPSVDAYTKQAVDSIGHINETTGYQAHELQNYFFFRFMPEFFFDLYWDNVSTSVRDMAIAKKLSIQ</sequence>
<comment type="pathway">
    <text evidence="1">Lipid metabolism; fatty acid biosynthesis.</text>
</comment>
<dbReference type="CDD" id="cd05356">
    <property type="entry name" value="17beta-HSD1_like_SDR_c"/>
    <property type="match status" value="1"/>
</dbReference>
<keyword evidence="4" id="KW-0521">NADP</keyword>
<keyword evidence="10" id="KW-1133">Transmembrane helix</keyword>
<dbReference type="PRINTS" id="PR00081">
    <property type="entry name" value="GDHRDH"/>
</dbReference>
<evidence type="ECO:0000256" key="3">
    <source>
        <dbReference type="ARBA" id="ARBA00022832"/>
    </source>
</evidence>
<dbReference type="PANTHER" id="PTHR43086:SF2">
    <property type="entry name" value="HYDROXYSTEROID DEHYDROGENASE-LIKE PROTEIN 1"/>
    <property type="match status" value="1"/>
</dbReference>
<comment type="caution">
    <text evidence="11">The sequence shown here is derived from an EMBL/GenBank/DDBJ whole genome shotgun (WGS) entry which is preliminary data.</text>
</comment>
<dbReference type="PRINTS" id="PR00080">
    <property type="entry name" value="SDRFAMILY"/>
</dbReference>
<dbReference type="InterPro" id="IPR002347">
    <property type="entry name" value="SDR_fam"/>
</dbReference>
<evidence type="ECO:0000256" key="8">
    <source>
        <dbReference type="ARBA" id="ARBA00023160"/>
    </source>
</evidence>
<dbReference type="GO" id="GO:0005783">
    <property type="term" value="C:endoplasmic reticulum"/>
    <property type="evidence" value="ECO:0007669"/>
    <property type="project" value="TreeGrafter"/>
</dbReference>
<dbReference type="GO" id="GO:0006694">
    <property type="term" value="P:steroid biosynthetic process"/>
    <property type="evidence" value="ECO:0007669"/>
    <property type="project" value="UniProtKB-KW"/>
</dbReference>
<proteinExistence type="inferred from homology"/>
<evidence type="ECO:0000313" key="11">
    <source>
        <dbReference type="EMBL" id="CAD5209272.1"/>
    </source>
</evidence>
<accession>A0A811K1B2</accession>
<keyword evidence="10" id="KW-0812">Transmembrane</keyword>
<dbReference type="GO" id="GO:0030497">
    <property type="term" value="P:fatty acid elongation"/>
    <property type="evidence" value="ECO:0007669"/>
    <property type="project" value="TreeGrafter"/>
</dbReference>
<evidence type="ECO:0008006" key="13">
    <source>
        <dbReference type="Google" id="ProtNLM"/>
    </source>
</evidence>
<dbReference type="EMBL" id="CAJFCW020000002">
    <property type="protein sequence ID" value="CAG9088898.1"/>
    <property type="molecule type" value="Genomic_DNA"/>
</dbReference>
<evidence type="ECO:0000256" key="1">
    <source>
        <dbReference type="ARBA" id="ARBA00005194"/>
    </source>
</evidence>
<evidence type="ECO:0000256" key="9">
    <source>
        <dbReference type="ARBA" id="ARBA00038261"/>
    </source>
</evidence>
<dbReference type="GO" id="GO:0016491">
    <property type="term" value="F:oxidoreductase activity"/>
    <property type="evidence" value="ECO:0007669"/>
    <property type="project" value="UniProtKB-KW"/>
</dbReference>